<keyword evidence="6" id="KW-1185">Reference proteome</keyword>
<keyword evidence="1 3" id="KW-0479">Metal-binding</keyword>
<proteinExistence type="inferred from homology"/>
<dbReference type="Gene3D" id="3.30.50.10">
    <property type="entry name" value="Erythroid Transcription Factor GATA-1, subunit A"/>
    <property type="match status" value="1"/>
</dbReference>
<evidence type="ECO:0000256" key="4">
    <source>
        <dbReference type="SAM" id="MobiDB-lite"/>
    </source>
</evidence>
<reference evidence="5 6" key="1">
    <citation type="submission" date="2018-09" db="EMBL/GenBank/DDBJ databases">
        <title>Marinorhizobium profundi gen. nov., sp. nov., isolated from a deep-sea sediment sample from the New Britain Trench and proposal of Marinorhizobiaceae fam. nov. in the order Rhizobiales of the class Alphaproteobacteria.</title>
        <authorList>
            <person name="Cao J."/>
        </authorList>
    </citation>
    <scope>NUCLEOTIDE SEQUENCE [LARGE SCALE GENOMIC DNA]</scope>
    <source>
        <strain evidence="5 6">WS11</strain>
    </source>
</reference>
<evidence type="ECO:0000313" key="5">
    <source>
        <dbReference type="EMBL" id="AZN70828.1"/>
    </source>
</evidence>
<dbReference type="InterPro" id="IPR005584">
    <property type="entry name" value="DNA_gyrase_inhibitor_YacG"/>
</dbReference>
<dbReference type="InterPro" id="IPR013088">
    <property type="entry name" value="Znf_NHR/GATA"/>
</dbReference>
<accession>A0A3S9B1L7</accession>
<dbReference type="Pfam" id="PF03884">
    <property type="entry name" value="YacG"/>
    <property type="match status" value="1"/>
</dbReference>
<evidence type="ECO:0000256" key="1">
    <source>
        <dbReference type="ARBA" id="ARBA00022723"/>
    </source>
</evidence>
<evidence type="ECO:0000313" key="6">
    <source>
        <dbReference type="Proteomes" id="UP000268192"/>
    </source>
</evidence>
<feature type="region of interest" description="Disordered" evidence="4">
    <location>
        <begin position="54"/>
        <end position="75"/>
    </location>
</feature>
<sequence length="75" mass="8303">MIDGVDGKVTPLRKPRPCPECGKPSSRATFPFCSTRCKEIDLNRWLTGAYVIPVHEDDPEEGDGSLPDDDQTGRE</sequence>
<protein>
    <recommendedName>
        <fullName evidence="3">DNA gyrase inhibitor YacG</fullName>
    </recommendedName>
</protein>
<dbReference type="GO" id="GO:0006355">
    <property type="term" value="P:regulation of DNA-templated transcription"/>
    <property type="evidence" value="ECO:0007669"/>
    <property type="project" value="InterPro"/>
</dbReference>
<gene>
    <name evidence="3 5" type="primary">yacG</name>
    <name evidence="5" type="ORF">D5400_05655</name>
</gene>
<feature type="binding site" evidence="3">
    <location>
        <position position="33"/>
    </location>
    <ligand>
        <name>Zn(2+)</name>
        <dbReference type="ChEBI" id="CHEBI:29105"/>
    </ligand>
</feature>
<evidence type="ECO:0000256" key="3">
    <source>
        <dbReference type="HAMAP-Rule" id="MF_00649"/>
    </source>
</evidence>
<dbReference type="PANTHER" id="PTHR36150">
    <property type="entry name" value="DNA GYRASE INHIBITOR YACG"/>
    <property type="match status" value="1"/>
</dbReference>
<feature type="binding site" evidence="3">
    <location>
        <position position="21"/>
    </location>
    <ligand>
        <name>Zn(2+)</name>
        <dbReference type="ChEBI" id="CHEBI:29105"/>
    </ligand>
</feature>
<dbReference type="HAMAP" id="MF_00649">
    <property type="entry name" value="DNA_gyrase_inhibitor_YacG"/>
    <property type="match status" value="1"/>
</dbReference>
<comment type="subunit">
    <text evidence="3">Interacts with GyrB.</text>
</comment>
<dbReference type="KEGG" id="abaw:D5400_05655"/>
<dbReference type="OrthoDB" id="9809663at2"/>
<comment type="similarity">
    <text evidence="3">Belongs to the DNA gyrase inhibitor YacG family.</text>
</comment>
<dbReference type="PANTHER" id="PTHR36150:SF1">
    <property type="entry name" value="DNA GYRASE INHIBITOR YACG"/>
    <property type="match status" value="1"/>
</dbReference>
<dbReference type="EMBL" id="CP032509">
    <property type="protein sequence ID" value="AZN70828.1"/>
    <property type="molecule type" value="Genomic_DNA"/>
</dbReference>
<comment type="cofactor">
    <cofactor evidence="3">
        <name>Zn(2+)</name>
        <dbReference type="ChEBI" id="CHEBI:29105"/>
    </cofactor>
    <text evidence="3">Binds 1 zinc ion.</text>
</comment>
<dbReference type="Proteomes" id="UP000268192">
    <property type="component" value="Chromosome"/>
</dbReference>
<organism evidence="5 6">
    <name type="scientific">Georhizobium profundi</name>
    <dbReference type="NCBI Taxonomy" id="2341112"/>
    <lineage>
        <taxon>Bacteria</taxon>
        <taxon>Pseudomonadati</taxon>
        <taxon>Pseudomonadota</taxon>
        <taxon>Alphaproteobacteria</taxon>
        <taxon>Hyphomicrobiales</taxon>
        <taxon>Rhizobiaceae</taxon>
        <taxon>Georhizobium</taxon>
    </lineage>
</organism>
<name>A0A3S9B1L7_9HYPH</name>
<feature type="region of interest" description="Disordered" evidence="4">
    <location>
        <begin position="1"/>
        <end position="25"/>
    </location>
</feature>
<feature type="binding site" evidence="3">
    <location>
        <position position="37"/>
    </location>
    <ligand>
        <name>Zn(2+)</name>
        <dbReference type="ChEBI" id="CHEBI:29105"/>
    </ligand>
</feature>
<dbReference type="GO" id="GO:0008270">
    <property type="term" value="F:zinc ion binding"/>
    <property type="evidence" value="ECO:0007669"/>
    <property type="project" value="UniProtKB-UniRule"/>
</dbReference>
<dbReference type="GO" id="GO:0008657">
    <property type="term" value="F:DNA topoisomerase type II (double strand cut, ATP-hydrolyzing) inhibitor activity"/>
    <property type="evidence" value="ECO:0007669"/>
    <property type="project" value="UniProtKB-UniRule"/>
</dbReference>
<evidence type="ECO:0000256" key="2">
    <source>
        <dbReference type="ARBA" id="ARBA00022833"/>
    </source>
</evidence>
<dbReference type="SUPFAM" id="SSF57716">
    <property type="entry name" value="Glucocorticoid receptor-like (DNA-binding domain)"/>
    <property type="match status" value="1"/>
</dbReference>
<comment type="function">
    <text evidence="3">Inhibits all the catalytic activities of DNA gyrase by preventing its interaction with DNA. Acts by binding directly to the C-terminal domain of GyrB, which probably disrupts DNA binding by the gyrase.</text>
</comment>
<feature type="compositionally biased region" description="Acidic residues" evidence="4">
    <location>
        <begin position="57"/>
        <end position="75"/>
    </location>
</feature>
<dbReference type="AlphaFoldDB" id="A0A3S9B1L7"/>
<dbReference type="NCBIfam" id="NF002362">
    <property type="entry name" value="PRK01343.1"/>
    <property type="match status" value="1"/>
</dbReference>
<keyword evidence="2 3" id="KW-0862">Zinc</keyword>
<feature type="binding site" evidence="3">
    <location>
        <position position="18"/>
    </location>
    <ligand>
        <name>Zn(2+)</name>
        <dbReference type="ChEBI" id="CHEBI:29105"/>
    </ligand>
</feature>
<dbReference type="RefSeq" id="WP_126008486.1">
    <property type="nucleotide sequence ID" value="NZ_CP032509.1"/>
</dbReference>